<dbReference type="PANTHER" id="PTHR34351:SF1">
    <property type="entry name" value="SLR1927 PROTEIN"/>
    <property type="match status" value="1"/>
</dbReference>
<reference evidence="4" key="1">
    <citation type="submission" date="2018-02" db="EMBL/GenBank/DDBJ databases">
        <authorList>
            <person name="Hausmann B."/>
        </authorList>
    </citation>
    <scope>NUCLEOTIDE SEQUENCE [LARGE SCALE GENOMIC DNA]</scope>
    <source>
        <strain evidence="4">Peat soil MAG SbA1</strain>
    </source>
</reference>
<sequence>MLGSKIVGSTYANPLKSNPATPGRMAQWLHSGGAEVWIKFLLSLVGLGLAFAAALFSTVSRDAGYVWATVILASVSLILATWVGLVTVPYLARRVAVERLRESFDYDVTRIGVIYVLVTLVIGIAALNTGNNLLYIVVAAMLAAILVSGFVSAWVLRWLELDVRLPEHVFAGRAVRGRIVLYNPRNLLPSFSVRVVSTRKKTKAAKQWKWEASTFAFPFHRPPERQWLRLPDRKLRRVTADPPPAGIFEGMAYFPYVPPKAELSADLDLKFERRGRYREDGFGLATRFPFAFLTKTRHVSLSREVLVYPRVELTEEFFEILPLVRGEWASLVRGRGADLYRIREYVSEDSARHVDWKATAKSGSLKVREFTREDERKLCIVFDNPEAGMIGETAYEKAVDLAASLAWRFAEQNGEVSFAVPGYSRTRDLHEFLRWLAVIEPGSRASTNPELQAHRASRDALAAMNLGSTGDYNIVVTARSRGTLPTDLWNCSYFVFIGNDASARTRSKH</sequence>
<dbReference type="InterPro" id="IPR002881">
    <property type="entry name" value="DUF58"/>
</dbReference>
<dbReference type="AlphaFoldDB" id="A0A2U3KRD4"/>
<evidence type="ECO:0000313" key="3">
    <source>
        <dbReference type="EMBL" id="SPF42233.1"/>
    </source>
</evidence>
<evidence type="ECO:0000256" key="1">
    <source>
        <dbReference type="SAM" id="Phobius"/>
    </source>
</evidence>
<evidence type="ECO:0000313" key="4">
    <source>
        <dbReference type="Proteomes" id="UP000238701"/>
    </source>
</evidence>
<organism evidence="3 4">
    <name type="scientific">Candidatus Sulfotelmatobacter kueseliae</name>
    <dbReference type="NCBI Taxonomy" id="2042962"/>
    <lineage>
        <taxon>Bacteria</taxon>
        <taxon>Pseudomonadati</taxon>
        <taxon>Acidobacteriota</taxon>
        <taxon>Terriglobia</taxon>
        <taxon>Terriglobales</taxon>
        <taxon>Candidatus Korobacteraceae</taxon>
        <taxon>Candidatus Sulfotelmatobacter</taxon>
    </lineage>
</organism>
<feature type="transmembrane region" description="Helical" evidence="1">
    <location>
        <begin position="133"/>
        <end position="156"/>
    </location>
</feature>
<proteinExistence type="predicted"/>
<protein>
    <recommendedName>
        <fullName evidence="2">DUF58 domain-containing protein</fullName>
    </recommendedName>
</protein>
<dbReference type="PANTHER" id="PTHR34351">
    <property type="entry name" value="SLR1927 PROTEIN-RELATED"/>
    <property type="match status" value="1"/>
</dbReference>
<name>A0A2U3KRD4_9BACT</name>
<feature type="transmembrane region" description="Helical" evidence="1">
    <location>
        <begin position="108"/>
        <end position="127"/>
    </location>
</feature>
<keyword evidence="1" id="KW-1133">Transmembrane helix</keyword>
<feature type="transmembrane region" description="Helical" evidence="1">
    <location>
        <begin position="36"/>
        <end position="59"/>
    </location>
</feature>
<dbReference type="OrthoDB" id="9778037at2"/>
<evidence type="ECO:0000259" key="2">
    <source>
        <dbReference type="Pfam" id="PF01882"/>
    </source>
</evidence>
<dbReference type="Proteomes" id="UP000238701">
    <property type="component" value="Unassembled WGS sequence"/>
</dbReference>
<accession>A0A2U3KRD4</accession>
<feature type="domain" description="DUF58" evidence="2">
    <location>
        <begin position="342"/>
        <end position="418"/>
    </location>
</feature>
<dbReference type="Pfam" id="PF01882">
    <property type="entry name" value="DUF58"/>
    <property type="match status" value="1"/>
</dbReference>
<keyword evidence="1" id="KW-0472">Membrane</keyword>
<gene>
    <name evidence="3" type="ORF">SBA1_430034</name>
</gene>
<keyword evidence="1" id="KW-0812">Transmembrane</keyword>
<dbReference type="EMBL" id="OMOD01000137">
    <property type="protein sequence ID" value="SPF42233.1"/>
    <property type="molecule type" value="Genomic_DNA"/>
</dbReference>
<feature type="transmembrane region" description="Helical" evidence="1">
    <location>
        <begin position="65"/>
        <end position="88"/>
    </location>
</feature>